<feature type="region of interest" description="Disordered" evidence="1">
    <location>
        <begin position="2108"/>
        <end position="2140"/>
    </location>
</feature>
<protein>
    <submittedName>
        <fullName evidence="3">Uncharacterized protein</fullName>
    </submittedName>
</protein>
<reference evidence="4" key="1">
    <citation type="submission" date="2020-01" db="EMBL/GenBank/DDBJ databases">
        <title>Draft genome sequence of the Termite Coptotermes fromosanus.</title>
        <authorList>
            <person name="Itakura S."/>
            <person name="Yosikawa Y."/>
            <person name="Umezawa K."/>
        </authorList>
    </citation>
    <scope>NUCLEOTIDE SEQUENCE [LARGE SCALE GENOMIC DNA]</scope>
</reference>
<name>A0A6L2PU24_COPFO</name>
<feature type="compositionally biased region" description="Basic and acidic residues" evidence="1">
    <location>
        <begin position="2181"/>
        <end position="2193"/>
    </location>
</feature>
<dbReference type="EMBL" id="BLKM01000501">
    <property type="protein sequence ID" value="GFG34712.1"/>
    <property type="molecule type" value="Genomic_DNA"/>
</dbReference>
<feature type="compositionally biased region" description="Basic and acidic residues" evidence="1">
    <location>
        <begin position="2122"/>
        <end position="2134"/>
    </location>
</feature>
<feature type="chain" id="PRO_5027121380" evidence="2">
    <location>
        <begin position="19"/>
        <end position="2593"/>
    </location>
</feature>
<feature type="region of interest" description="Disordered" evidence="1">
    <location>
        <begin position="2534"/>
        <end position="2557"/>
    </location>
</feature>
<evidence type="ECO:0000313" key="3">
    <source>
        <dbReference type="EMBL" id="GFG34712.1"/>
    </source>
</evidence>
<feature type="signal peptide" evidence="2">
    <location>
        <begin position="1"/>
        <end position="18"/>
    </location>
</feature>
<feature type="region of interest" description="Disordered" evidence="1">
    <location>
        <begin position="1434"/>
        <end position="1457"/>
    </location>
</feature>
<proteinExistence type="predicted"/>
<keyword evidence="4" id="KW-1185">Reference proteome</keyword>
<dbReference type="Proteomes" id="UP000502823">
    <property type="component" value="Unassembled WGS sequence"/>
</dbReference>
<evidence type="ECO:0000256" key="1">
    <source>
        <dbReference type="SAM" id="MobiDB-lite"/>
    </source>
</evidence>
<dbReference type="OrthoDB" id="10590231at2759"/>
<organism evidence="3 4">
    <name type="scientific">Coptotermes formosanus</name>
    <name type="common">Formosan subterranean termite</name>
    <dbReference type="NCBI Taxonomy" id="36987"/>
    <lineage>
        <taxon>Eukaryota</taxon>
        <taxon>Metazoa</taxon>
        <taxon>Ecdysozoa</taxon>
        <taxon>Arthropoda</taxon>
        <taxon>Hexapoda</taxon>
        <taxon>Insecta</taxon>
        <taxon>Pterygota</taxon>
        <taxon>Neoptera</taxon>
        <taxon>Polyneoptera</taxon>
        <taxon>Dictyoptera</taxon>
        <taxon>Blattodea</taxon>
        <taxon>Blattoidea</taxon>
        <taxon>Termitoidae</taxon>
        <taxon>Rhinotermitidae</taxon>
        <taxon>Coptotermes</taxon>
    </lineage>
</organism>
<comment type="caution">
    <text evidence="3">The sequence shown here is derived from an EMBL/GenBank/DDBJ whole genome shotgun (WGS) entry which is preliminary data.</text>
</comment>
<dbReference type="InParanoid" id="A0A6L2PU24"/>
<evidence type="ECO:0000313" key="4">
    <source>
        <dbReference type="Proteomes" id="UP000502823"/>
    </source>
</evidence>
<evidence type="ECO:0000256" key="2">
    <source>
        <dbReference type="SAM" id="SignalP"/>
    </source>
</evidence>
<feature type="compositionally biased region" description="Basic and acidic residues" evidence="1">
    <location>
        <begin position="323"/>
        <end position="335"/>
    </location>
</feature>
<feature type="region of interest" description="Disordered" evidence="1">
    <location>
        <begin position="323"/>
        <end position="345"/>
    </location>
</feature>
<gene>
    <name evidence="3" type="ORF">Cfor_03109</name>
</gene>
<keyword evidence="2" id="KW-0732">Signal</keyword>
<accession>A0A6L2PU24</accession>
<sequence>MPHGWLWLTIWLLQQCGYEETASIGIKKLLFKQPDSLHERILHQINSTCTDKEHCKWLPISNTGMQSGRYNLHNTNTAQTRGKRQTHNQPPVIAVLYPLKNNRPAGMPMSSKYKRCHGELRERKAYSDHYQKGTSRSDYVDKEDNVNYYKSTYPSFSADDENRRNFEFAMDNGDMQHVQVIAIPLAAGNNFDTNIAKSLASYIQQASKSQHVLQEENEAQQVMTGGNDYHVGSYGFKKELMNTGEIPELNKYKFGKPSNDGIGYIDTEHLNELNTNMNTQTYSYLLSDTSTNPSLQYGLLRSSNAQENYRPHDNKELLSQKLDERGNSPPEEHIYSKPTLPRNDLYTDKNFPQQTTYNRHQYANAQTMDSDMYKNKHKNIYSKHEEESEYQDIYKTYTRCSQVNPRLTHNITPVSDYELPPIGRSSEHNLKKPTGTREDITYNKVINNMLLYPSSDNRRLMQGKFVYQNGFTSSPYVQGNPGLNHNTVTITNSELPPVGHSSEYTLNKPTGTSEDITHNKEVSDILFYSSSDNRRLMQSKFVPPIGLTSSPYVQEPQSNMLSYYSGKPSAVLQEDGLLVETIPNAQQKAGLQVQNMPDTWREDGLLVQSLQDAEQEDGLLVQSIPNAQQKARLQVQNIPDAWPEDGLLVHSLQDGEQEDGLLAQSIPNAQQKAGLQVQNIPDAWREDGLLVQNIPDVWREDGSLVQSASNAQQKGELQVQTIPDAWGEDGLLVHSLQDAEQEDGLLVQGIPDAQQEDSSLVQNTPNARAKEASACYKEIPHLSSHVFKFLTSQDGMWKKDSRLTTENSMIPLPTANTIPSMSHIPYHYRDLKEVLNNMDSPKLNIIASKYDDSAASPYFIQKNKILSHHLPYIKEINELNGGLQFTQDTEDTPPLPYIKEIKERNEGLHFMQNGDNTPPHNCKASTITNVPKRPELMTDHSKYTQWVANISPNRDETPRYLSRIDGRYTVPTNLPFQIPTYNFIESDDNLPSAQKPVTPQYDQMISTSPINMNVESVALQSQSPTSITQSQLAHHKPTNYRLTEGTNNMKFSISEEDKCGASTVISEVNDKSKCTPSTVIPSQNGDRSKILWVPEEMRTASSSVNDNSYFVSTSDSSEVQASLKPSTVSGRTKNKFSHTFQNTTNDSHYLPASVITSLEHAHLSPTPSSSINVQARSKSEDTFRQTVNTPVHQYPAELKESLMETYSAVTFPPLVTTVTMGTYLPETYTEIPIMDDYKNKTIMRHDITPTLQLNGNYERAHYSVTKVITSEENMNDVSNSTRELLHGFKQKSSDETTDFSELFQYDINTATAEKEMKEKWNAESEQSTSIMPNLYEVYKIQDDTHPTTNAMTMGAITDDATEQTATDLLNHKFKIQLGPTPGNTMYQPIMRAKVTQQQDTYYNPSTTMTELLTEKPYNYVSDVAYITYVTPRRQDDHSSMASTVASNDKETKAEGLALTDKRASSEDEGNYYLSTTTALLPENTTNITYMNTQPPESTEPTHKESLNEFYTTTVTPQPTEVQEATEKRMKITDTAVSKKEIRYKEKVSTYLKADKPIITTNAGHSRKQVIFESGMDKVHKTTTDKFPHNYREQINAQRDTQTTLKMKTTEKYTSPGTLTPKTTTAQETYQIALHIPNKTNIHESTVSDKTTFQTIAVTSDITNGMSEKSFPTERSDISQTIYFKTPYESEADDRNTADLHIPNNANSLIPKDGLQYLHTEKYGTSQSAIFTKTPYANYNEDKMRSTLNVAVGGWNQKDAQDVAIDQDRAYFDDRDMLQQLTTTSEGSDDLDTLYFIIPTLPPQQNMVTNNYIQLRDAKLEKNTEWFPELQNKQEKQGKTGITSSLPKVQNDTEEQNLVPHHAAFRSENINADVLCNDTASSQSRNMAEYLQNDRSGIVKQFSYDDTKGVSSEHIQLRNSITDSMEVLRPDNAGDILSEYKIPEDITKIVTDNELPGNTTQNSTEYKQTDITGVYTENTQSGGQHTQYKYLEKEPAGLIKYQQPEKMTAATQGYKVDDPLRVVAGHKHPKYEPPTQYGTDNQGVLQFQVVTEQTGITQGELKRTDYTENYDTKAVKQSDEDVTNETNDLKNALVHLLQNNDKIKLLLESPNSDTTSAPPTPTEIDRQSHWSKEPDKEDQEQTQALKLAFSKLTPANLVYNSVETSNVDRELLKNVIMDTIKSKDFPPESLPEKKRQTKSSQDIHTATSEKCKIIHISKGKHDLKYQDKPQQPSISKKEYSSAFQVPSLQADKSENTYQINTKPKQNFKLKAGVVRSNDISDATISLAHLPQTSDMRTQRSTCGPWTWYKNYFFMPAVSPELNDHLVLSDNEHINTVPTSIYEMNINREPEYDYEMDSSLQSDKTAQDLVLNFRNQQPNINTNFQHSDTLSEEKIMMKNIIHNINEENQSLYDDSMTDIDHMLDSPQLLRFHVYKDKTGLQPKLHIKRMSNLYHNIQNIPEENYQQVIQNSIVASRPVFLENWKKYQRLLEEIIQPNPSACDIQNCNNPHTKHLSHVNNNEANAKALLVFKKGEVNQEPHDDNNEQITYSKSGRKNCHQPAEQEILKQELVSLHPLVRHTMSPKTIQSMKTTVKN</sequence>
<feature type="compositionally biased region" description="Basic and acidic residues" evidence="1">
    <location>
        <begin position="1447"/>
        <end position="1457"/>
    </location>
</feature>
<feature type="region of interest" description="Disordered" evidence="1">
    <location>
        <begin position="2181"/>
        <end position="2205"/>
    </location>
</feature>